<dbReference type="RefSeq" id="WP_256206328.1">
    <property type="nucleotide sequence ID" value="NZ_FNOE01000051.1"/>
</dbReference>
<protein>
    <recommendedName>
        <fullName evidence="3">Dioxygenase</fullName>
    </recommendedName>
</protein>
<dbReference type="SUPFAM" id="SSF53213">
    <property type="entry name" value="LigB-like"/>
    <property type="match status" value="1"/>
</dbReference>
<sequence>MNPKSPALSPVLFLPHGGGPLPVLGDKGHEKMVSFLKEITSELGEPAAILVISAH</sequence>
<name>A0A1H8VB26_9PROT</name>
<gene>
    <name evidence="1" type="ORF">SAMN05216333_1504</name>
</gene>
<reference evidence="2" key="1">
    <citation type="submission" date="2016-10" db="EMBL/GenBank/DDBJ databases">
        <authorList>
            <person name="Varghese N."/>
            <person name="Submissions S."/>
        </authorList>
    </citation>
    <scope>NUCLEOTIDE SEQUENCE [LARGE SCALE GENOMIC DNA]</scope>
    <source>
        <strain evidence="2">Nm76</strain>
    </source>
</reference>
<evidence type="ECO:0000313" key="2">
    <source>
        <dbReference type="Proteomes" id="UP000198814"/>
    </source>
</evidence>
<organism evidence="1 2">
    <name type="scientific">Nitrosomonas oligotropha</name>
    <dbReference type="NCBI Taxonomy" id="42354"/>
    <lineage>
        <taxon>Bacteria</taxon>
        <taxon>Pseudomonadati</taxon>
        <taxon>Pseudomonadota</taxon>
        <taxon>Betaproteobacteria</taxon>
        <taxon>Nitrosomonadales</taxon>
        <taxon>Nitrosomonadaceae</taxon>
        <taxon>Nitrosomonas</taxon>
    </lineage>
</organism>
<dbReference type="EMBL" id="FODO01000050">
    <property type="protein sequence ID" value="SEP12511.1"/>
    <property type="molecule type" value="Genomic_DNA"/>
</dbReference>
<keyword evidence="2" id="KW-1185">Reference proteome</keyword>
<dbReference type="Gene3D" id="3.40.830.10">
    <property type="entry name" value="LigB-like"/>
    <property type="match status" value="1"/>
</dbReference>
<accession>A0A1H8VB26</accession>
<evidence type="ECO:0000313" key="1">
    <source>
        <dbReference type="EMBL" id="SEP12511.1"/>
    </source>
</evidence>
<evidence type="ECO:0008006" key="3">
    <source>
        <dbReference type="Google" id="ProtNLM"/>
    </source>
</evidence>
<dbReference type="AlphaFoldDB" id="A0A1H8VB26"/>
<dbReference type="Proteomes" id="UP000198814">
    <property type="component" value="Unassembled WGS sequence"/>
</dbReference>
<proteinExistence type="predicted"/>
<dbReference type="STRING" id="42354.SAMN05216333_1504"/>